<dbReference type="PROSITE" id="PS50112">
    <property type="entry name" value="PAS"/>
    <property type="match status" value="1"/>
</dbReference>
<feature type="compositionally biased region" description="Low complexity" evidence="5">
    <location>
        <begin position="676"/>
        <end position="688"/>
    </location>
</feature>
<proteinExistence type="predicted"/>
<keyword evidence="9" id="KW-1185">Reference proteome</keyword>
<dbReference type="Gene3D" id="3.40.50.2300">
    <property type="match status" value="1"/>
</dbReference>
<dbReference type="CDD" id="cd00156">
    <property type="entry name" value="REC"/>
    <property type="match status" value="1"/>
</dbReference>
<protein>
    <recommendedName>
        <fullName evidence="3">histidine kinase</fullName>
        <ecNumber evidence="3">2.7.13.3</ecNumber>
    </recommendedName>
</protein>
<dbReference type="Pfam" id="PF00989">
    <property type="entry name" value="PAS"/>
    <property type="match status" value="1"/>
</dbReference>
<dbReference type="GO" id="GO:0005886">
    <property type="term" value="C:plasma membrane"/>
    <property type="evidence" value="ECO:0007669"/>
    <property type="project" value="UniProtKB-SubCell"/>
</dbReference>
<dbReference type="CDD" id="cd00130">
    <property type="entry name" value="PAS"/>
    <property type="match status" value="1"/>
</dbReference>
<reference evidence="8 9" key="1">
    <citation type="submission" date="2017-04" db="EMBL/GenBank/DDBJ databases">
        <title>Complete Genome Sequence of Streptomyces gilvosporeus F607, a Capable Producer of Natamycin.</title>
        <authorList>
            <person name="Zong G."/>
            <person name="Zhong C."/>
            <person name="Fu J."/>
            <person name="Qin R."/>
            <person name="Cao G."/>
        </authorList>
    </citation>
    <scope>NUCLEOTIDE SEQUENCE [LARGE SCALE GENOMIC DNA]</scope>
    <source>
        <strain evidence="8 9">F607</strain>
    </source>
</reference>
<dbReference type="InterPro" id="IPR001789">
    <property type="entry name" value="Sig_transdc_resp-reg_receiver"/>
</dbReference>
<evidence type="ECO:0000256" key="1">
    <source>
        <dbReference type="ARBA" id="ARBA00000085"/>
    </source>
</evidence>
<feature type="compositionally biased region" description="Low complexity" evidence="5">
    <location>
        <begin position="727"/>
        <end position="744"/>
    </location>
</feature>
<feature type="compositionally biased region" description="Low complexity" evidence="5">
    <location>
        <begin position="769"/>
        <end position="804"/>
    </location>
</feature>
<feature type="compositionally biased region" description="Low complexity" evidence="5">
    <location>
        <begin position="870"/>
        <end position="881"/>
    </location>
</feature>
<dbReference type="PANTHER" id="PTHR44757:SF2">
    <property type="entry name" value="BIOFILM ARCHITECTURE MAINTENANCE PROTEIN MBAA"/>
    <property type="match status" value="1"/>
</dbReference>
<dbReference type="GO" id="GO:0006355">
    <property type="term" value="P:regulation of DNA-templated transcription"/>
    <property type="evidence" value="ECO:0007669"/>
    <property type="project" value="InterPro"/>
</dbReference>
<feature type="compositionally biased region" description="Low complexity" evidence="5">
    <location>
        <begin position="599"/>
        <end position="608"/>
    </location>
</feature>
<accession>A0A1V0TUD3</accession>
<feature type="compositionally biased region" description="Low complexity" evidence="5">
    <location>
        <begin position="932"/>
        <end position="952"/>
    </location>
</feature>
<dbReference type="OrthoDB" id="7053013at2"/>
<dbReference type="Pfam" id="PF13426">
    <property type="entry name" value="PAS_9"/>
    <property type="match status" value="1"/>
</dbReference>
<dbReference type="GO" id="GO:0000155">
    <property type="term" value="F:phosphorelay sensor kinase activity"/>
    <property type="evidence" value="ECO:0007669"/>
    <property type="project" value="InterPro"/>
</dbReference>
<comment type="catalytic activity">
    <reaction evidence="1">
        <text>ATP + protein L-histidine = ADP + protein N-phospho-L-histidine.</text>
        <dbReference type="EC" id="2.7.13.3"/>
    </reaction>
</comment>
<dbReference type="Gene3D" id="3.30.450.20">
    <property type="entry name" value="PAS domain"/>
    <property type="match status" value="2"/>
</dbReference>
<evidence type="ECO:0000256" key="5">
    <source>
        <dbReference type="SAM" id="MobiDB-lite"/>
    </source>
</evidence>
<dbReference type="RefSeq" id="WP_083106535.1">
    <property type="nucleotide sequence ID" value="NZ_CP020569.1"/>
</dbReference>
<dbReference type="SMART" id="SM00091">
    <property type="entry name" value="PAS"/>
    <property type="match status" value="2"/>
</dbReference>
<feature type="compositionally biased region" description="Low complexity" evidence="5">
    <location>
        <begin position="631"/>
        <end position="658"/>
    </location>
</feature>
<evidence type="ECO:0000313" key="8">
    <source>
        <dbReference type="EMBL" id="ARF56501.1"/>
    </source>
</evidence>
<feature type="compositionally biased region" description="Basic and acidic residues" evidence="5">
    <location>
        <begin position="72"/>
        <end position="82"/>
    </location>
</feature>
<feature type="compositionally biased region" description="Low complexity" evidence="5">
    <location>
        <begin position="821"/>
        <end position="836"/>
    </location>
</feature>
<dbReference type="KEGG" id="sgv:B1H19_22055"/>
<feature type="modified residue" description="4-aspartylphosphate" evidence="4">
    <location>
        <position position="1299"/>
    </location>
</feature>
<dbReference type="PANTHER" id="PTHR44757">
    <property type="entry name" value="DIGUANYLATE CYCLASE DGCP"/>
    <property type="match status" value="1"/>
</dbReference>
<name>A0A1V0TUD3_9ACTN</name>
<dbReference type="InterPro" id="IPR013767">
    <property type="entry name" value="PAS_fold"/>
</dbReference>
<feature type="region of interest" description="Disordered" evidence="5">
    <location>
        <begin position="509"/>
        <end position="1131"/>
    </location>
</feature>
<dbReference type="InterPro" id="IPR036097">
    <property type="entry name" value="HisK_dim/P_sf"/>
</dbReference>
<dbReference type="InterPro" id="IPR000014">
    <property type="entry name" value="PAS"/>
</dbReference>
<feature type="compositionally biased region" description="Low complexity" evidence="5">
    <location>
        <begin position="959"/>
        <end position="987"/>
    </location>
</feature>
<evidence type="ECO:0000259" key="6">
    <source>
        <dbReference type="PROSITE" id="PS50110"/>
    </source>
</evidence>
<feature type="domain" description="Response regulatory" evidence="6">
    <location>
        <begin position="1250"/>
        <end position="1367"/>
    </location>
</feature>
<dbReference type="SUPFAM" id="SSF52172">
    <property type="entry name" value="CheY-like"/>
    <property type="match status" value="1"/>
</dbReference>
<dbReference type="EMBL" id="CP020569">
    <property type="protein sequence ID" value="ARF56501.1"/>
    <property type="molecule type" value="Genomic_DNA"/>
</dbReference>
<evidence type="ECO:0000256" key="3">
    <source>
        <dbReference type="ARBA" id="ARBA00012438"/>
    </source>
</evidence>
<feature type="region of interest" description="Disordered" evidence="5">
    <location>
        <begin position="66"/>
        <end position="85"/>
    </location>
</feature>
<feature type="domain" description="PAS" evidence="7">
    <location>
        <begin position="155"/>
        <end position="207"/>
    </location>
</feature>
<dbReference type="NCBIfam" id="TIGR00229">
    <property type="entry name" value="sensory_box"/>
    <property type="match status" value="2"/>
</dbReference>
<organism evidence="8 9">
    <name type="scientific">Streptomyces gilvosporeus</name>
    <dbReference type="NCBI Taxonomy" id="553510"/>
    <lineage>
        <taxon>Bacteria</taxon>
        <taxon>Bacillati</taxon>
        <taxon>Actinomycetota</taxon>
        <taxon>Actinomycetes</taxon>
        <taxon>Kitasatosporales</taxon>
        <taxon>Streptomycetaceae</taxon>
        <taxon>Streptomyces</taxon>
    </lineage>
</organism>
<feature type="compositionally biased region" description="Low complexity" evidence="5">
    <location>
        <begin position="579"/>
        <end position="589"/>
    </location>
</feature>
<dbReference type="EC" id="2.7.13.3" evidence="3"/>
<dbReference type="InterPro" id="IPR052155">
    <property type="entry name" value="Biofilm_reg_signaling"/>
</dbReference>
<dbReference type="STRING" id="553510.B1H19_22055"/>
<evidence type="ECO:0000256" key="4">
    <source>
        <dbReference type="PROSITE-ProRule" id="PRU00169"/>
    </source>
</evidence>
<evidence type="ECO:0000256" key="2">
    <source>
        <dbReference type="ARBA" id="ARBA00004236"/>
    </source>
</evidence>
<sequence length="1373" mass="138840">MSSRPSRGAARLAAILDALPDALLLVNCNGTVVNANTIALETFEAPGTALVGRGLLDLLPSFDSKRIPGSMRRPDNDEEGGRTKPTRMVARRTDGTEMLVEVTSANLEDGRTPYESAFEAAYADHRNGYTGDELLMLVVRDLTGTLDTETELARQQRQTEMILRAAAEGVVGVDAEGKVVLVNPSAAQILGYRASELGGKELHPLLHHSRADGSALPWEDTPLADTLKSGRKHRVRGQVLWAKDGRSVAVDLTTAPVRDGDQLVGAVMTFTDRRPYDALAARHTQLLAVLEQALRGPLEELNGELSTLASDPAGQLWPEANQILHHLAAGHARMTTLVDNVLSYQRLDSGVERLGRTKVSMDAVVAAGVEGAIELIGPGRAQFAVHAPPIEAVVDADRVAQALSHLIADVAGVDSTGRMPAGTGAAGPGGRTGPIPGDSTIVVAAAKRGDVVRIEVRGPFGGGDPVHEPIVRGIVRQHGGLLQTHEVPGGQGAGGSAYVLELPVGLDGAASDGPETASGAGTDTASEAGTDAADATSGGGTTVMPVPAGRARGTQPAGADAGEDGREAAAAGTEGGAGLPAQAGGAQPTGRRRARHSGAEQGAAEASGTDGAGMAAAEPVPPTGRRRARQSAPEGGALALPAGPSGAAGAAGAAVDAAGPGGAANGSGARGGPGDAGSADGAASAAQMGGPGGAHGPNGAAAPGPHGGGRQTPPGAGDVTGAGTGPQGQVPGAVPGQPQIPGQASPQGLAPVQATGRRARRALAEAPERAAAQGGAATPVPPGGQQALAPAGARTAFALPPAAADRTPQAHPQATPPDQPLPALAAAAGQVPAQAAGSQDGVGTGRRRARRPIGDGSGETAAAQPGAKPDASADSGAAQGDWESEPTGRRRARRAAAEERAAAAMADSESSGTFVAGPEGLVAQPLQPADETGTATGTAPGVAPVDGAPAPTGRRRGRPSPAEEPQAQAAAAQGQAPATARQPLPAGADEDGPAAGHSHGRAFSVRTLGQGVPFAQQLADQQRPVAPPPPGSTPPGGTSAGSGRRRKLAAPQERQAQDGERAETGPVPGAQLARQAKPAPQPQPQPRLRDTGEGRAFAISAPDEGSEGPEPLDGPNGAVEVMDRQPLPMDDELPPEPLDNPRRLLVWPAPDVHTQQALSDRGYRPVIVNSREEVDAQIAAYPAALFVDPLTGPITRTALQSLRQAAGAAKVPVLVTAGLGQATREAAYGADPAVLLKALAPRDGENHPSRVLLIEQNDAIAGALTTSLERRGMQVARVDADTDAVTLAQQMRPNLVVMDLMQVRRRRAGIVDWLRANGLLDHTPLVVYTSADMDPAQLPRLAAGETVLFLAERSTSAEVQSRIVDLLAKIGTN</sequence>
<evidence type="ECO:0000259" key="7">
    <source>
        <dbReference type="PROSITE" id="PS50112"/>
    </source>
</evidence>
<dbReference type="Proteomes" id="UP000192726">
    <property type="component" value="Chromosome"/>
</dbReference>
<keyword evidence="4" id="KW-0597">Phosphoprotein</keyword>
<dbReference type="PROSITE" id="PS50110">
    <property type="entry name" value="RESPONSE_REGULATORY"/>
    <property type="match status" value="1"/>
</dbReference>
<dbReference type="InterPro" id="IPR011006">
    <property type="entry name" value="CheY-like_superfamily"/>
</dbReference>
<dbReference type="SUPFAM" id="SSF47384">
    <property type="entry name" value="Homodimeric domain of signal transducing histidine kinase"/>
    <property type="match status" value="1"/>
</dbReference>
<comment type="subcellular location">
    <subcellularLocation>
        <location evidence="2">Cell membrane</location>
    </subcellularLocation>
</comment>
<dbReference type="InterPro" id="IPR035965">
    <property type="entry name" value="PAS-like_dom_sf"/>
</dbReference>
<dbReference type="SUPFAM" id="SSF55785">
    <property type="entry name" value="PYP-like sensor domain (PAS domain)"/>
    <property type="match status" value="2"/>
</dbReference>
<feature type="compositionally biased region" description="Gly residues" evidence="5">
    <location>
        <begin position="659"/>
        <end position="675"/>
    </location>
</feature>
<evidence type="ECO:0000313" key="9">
    <source>
        <dbReference type="Proteomes" id="UP000192726"/>
    </source>
</evidence>
<feature type="compositionally biased region" description="Low complexity" evidence="5">
    <location>
        <begin position="515"/>
        <end position="536"/>
    </location>
</feature>
<gene>
    <name evidence="8" type="ORF">B1H19_22055</name>
</gene>